<feature type="region of interest" description="Disordered" evidence="1">
    <location>
        <begin position="1"/>
        <end position="41"/>
    </location>
</feature>
<accession>L7CM96</accession>
<protein>
    <submittedName>
        <fullName evidence="2">Uncharacterized protein</fullName>
    </submittedName>
</protein>
<gene>
    <name evidence="2" type="ORF">RBSWK_00683</name>
</gene>
<comment type="caution">
    <text evidence="2">The sequence shown here is derived from an EMBL/GenBank/DDBJ whole genome shotgun (WGS) entry which is preliminary data.</text>
</comment>
<organism evidence="2 3">
    <name type="scientific">Rhodopirellula baltica SWK14</name>
    <dbReference type="NCBI Taxonomy" id="993516"/>
    <lineage>
        <taxon>Bacteria</taxon>
        <taxon>Pseudomonadati</taxon>
        <taxon>Planctomycetota</taxon>
        <taxon>Planctomycetia</taxon>
        <taxon>Pirellulales</taxon>
        <taxon>Pirellulaceae</taxon>
        <taxon>Rhodopirellula</taxon>
    </lineage>
</organism>
<evidence type="ECO:0000256" key="1">
    <source>
        <dbReference type="SAM" id="MobiDB-lite"/>
    </source>
</evidence>
<dbReference type="AlphaFoldDB" id="L7CM96"/>
<dbReference type="Proteomes" id="UP000010959">
    <property type="component" value="Unassembled WGS sequence"/>
</dbReference>
<evidence type="ECO:0000313" key="3">
    <source>
        <dbReference type="Proteomes" id="UP000010959"/>
    </source>
</evidence>
<feature type="compositionally biased region" description="Polar residues" evidence="1">
    <location>
        <begin position="23"/>
        <end position="36"/>
    </location>
</feature>
<sequence>MKAFGGQSFETTASCRVNLPPGSLSQPAHSSTQVTATDDEQRIRHGVKVECKKDVETRWLTKLSRLAADSRENGN</sequence>
<name>L7CM96_RHOBT</name>
<reference evidence="2 3" key="1">
    <citation type="journal article" date="2013" name="Mar. Genomics">
        <title>Expression of sulfatases in Rhodopirellula baltica and the diversity of sulfatases in the genus Rhodopirellula.</title>
        <authorList>
            <person name="Wegner C.E."/>
            <person name="Richter-Heitmann T."/>
            <person name="Klindworth A."/>
            <person name="Klockow C."/>
            <person name="Richter M."/>
            <person name="Achstetter T."/>
            <person name="Glockner F.O."/>
            <person name="Harder J."/>
        </authorList>
    </citation>
    <scope>NUCLEOTIDE SEQUENCE [LARGE SCALE GENOMIC DNA]</scope>
    <source>
        <strain evidence="2 3">SWK14</strain>
    </source>
</reference>
<dbReference type="EMBL" id="AMWG01000012">
    <property type="protein sequence ID" value="ELP35414.1"/>
    <property type="molecule type" value="Genomic_DNA"/>
</dbReference>
<evidence type="ECO:0000313" key="2">
    <source>
        <dbReference type="EMBL" id="ELP35414.1"/>
    </source>
</evidence>
<proteinExistence type="predicted"/>